<reference evidence="3 4" key="1">
    <citation type="journal article" date="2017" name="Front. Microbiol.">
        <title>Genome of Ca. Pandoraea novymonadis, an Endosymbiotic Bacterium of the Trypanosomatid Novymonas esmeraldas.</title>
        <authorList>
            <person name="Kostygov A.Y."/>
            <person name="Butenko A."/>
            <person name="Nenarokova A."/>
            <person name="Tashyreva D."/>
            <person name="Flegontov P."/>
            <person name="Lukes J."/>
            <person name="Yurchenko V."/>
        </authorList>
    </citation>
    <scope>NUCLEOTIDE SEQUENCE [LARGE SCALE GENOMIC DNA]</scope>
    <source>
        <strain evidence="3 4">E262</strain>
    </source>
</reference>
<dbReference type="InterPro" id="IPR011146">
    <property type="entry name" value="HIT-like"/>
</dbReference>
<dbReference type="Gene3D" id="3.30.428.10">
    <property type="entry name" value="HIT-like"/>
    <property type="match status" value="1"/>
</dbReference>
<protein>
    <submittedName>
        <fullName evidence="3">AP-4-A phosphorylase</fullName>
    </submittedName>
</protein>
<dbReference type="InterPro" id="IPR052908">
    <property type="entry name" value="AP-4-A_phosphorylase"/>
</dbReference>
<accession>A0ABX5FF53</accession>
<sequence>MECAFCTTDGGDVLWRTRLLRVILANEPGYPGFCRVIWNEHVAEMTDLSEIAREHLMHTVFAVEKAQRAVLVPHKVNIVSLGNIVPHVHWHVIPRYIDDIHFPYSIWSVPQRESNVASMKVRFGQLQELRGTILAELHRLPTWPELLLT</sequence>
<organism evidence="3 4">
    <name type="scientific">Candidatus Pandoraea novymonadis</name>
    <dbReference type="NCBI Taxonomy" id="1808959"/>
    <lineage>
        <taxon>Bacteria</taxon>
        <taxon>Pseudomonadati</taxon>
        <taxon>Pseudomonadota</taxon>
        <taxon>Betaproteobacteria</taxon>
        <taxon>Burkholderiales</taxon>
        <taxon>Burkholderiaceae</taxon>
        <taxon>Pandoraea</taxon>
    </lineage>
</organism>
<evidence type="ECO:0000259" key="2">
    <source>
        <dbReference type="PROSITE" id="PS51084"/>
    </source>
</evidence>
<feature type="short sequence motif" description="Histidine triad motif" evidence="1">
    <location>
        <begin position="87"/>
        <end position="91"/>
    </location>
</feature>
<keyword evidence="4" id="KW-1185">Reference proteome</keyword>
<dbReference type="Proteomes" id="UP000242660">
    <property type="component" value="Unassembled WGS sequence"/>
</dbReference>
<dbReference type="PANTHER" id="PTHR42997">
    <property type="entry name" value="HIT FAMILY HYDROLASE"/>
    <property type="match status" value="1"/>
</dbReference>
<dbReference type="InterPro" id="IPR036265">
    <property type="entry name" value="HIT-like_sf"/>
</dbReference>
<dbReference type="PANTHER" id="PTHR42997:SF1">
    <property type="entry name" value="AP-4-A PHOSPHORYLASE"/>
    <property type="match status" value="1"/>
</dbReference>
<proteinExistence type="predicted"/>
<dbReference type="PROSITE" id="PS51084">
    <property type="entry name" value="HIT_2"/>
    <property type="match status" value="1"/>
</dbReference>
<gene>
    <name evidence="3" type="ORF">BZL35_00573</name>
</gene>
<comment type="caution">
    <text evidence="3">The sequence shown here is derived from an EMBL/GenBank/DDBJ whole genome shotgun (WGS) entry which is preliminary data.</text>
</comment>
<dbReference type="RefSeq" id="WP_106182664.1">
    <property type="nucleotide sequence ID" value="NZ_MUHY01000001.1"/>
</dbReference>
<dbReference type="EMBL" id="MUHY01000001">
    <property type="protein sequence ID" value="PSB92333.1"/>
    <property type="molecule type" value="Genomic_DNA"/>
</dbReference>
<evidence type="ECO:0000313" key="4">
    <source>
        <dbReference type="Proteomes" id="UP000242660"/>
    </source>
</evidence>
<dbReference type="SUPFAM" id="SSF54197">
    <property type="entry name" value="HIT-like"/>
    <property type="match status" value="1"/>
</dbReference>
<dbReference type="Pfam" id="PF01230">
    <property type="entry name" value="HIT"/>
    <property type="match status" value="1"/>
</dbReference>
<feature type="domain" description="HIT" evidence="2">
    <location>
        <begin position="1"/>
        <end position="102"/>
    </location>
</feature>
<name>A0ABX5FF53_9BURK</name>
<evidence type="ECO:0000313" key="3">
    <source>
        <dbReference type="EMBL" id="PSB92333.1"/>
    </source>
</evidence>
<evidence type="ECO:0000256" key="1">
    <source>
        <dbReference type="PROSITE-ProRule" id="PRU00464"/>
    </source>
</evidence>